<organism evidence="1">
    <name type="scientific">marine sediment metagenome</name>
    <dbReference type="NCBI Taxonomy" id="412755"/>
    <lineage>
        <taxon>unclassified sequences</taxon>
        <taxon>metagenomes</taxon>
        <taxon>ecological metagenomes</taxon>
    </lineage>
</organism>
<dbReference type="EMBL" id="LAZR01020857">
    <property type="protein sequence ID" value="KKL87349.1"/>
    <property type="molecule type" value="Genomic_DNA"/>
</dbReference>
<sequence>MDGSQKPCPKCGKAMKVKSWSLTDLKNWGSYRVAKALGIVETGKQPDPSGATYKKSGYWGKAGTPKMVPVFQRMPQEADNWEAEMQLNRYRVMLEDRGVPIKRMQVQVTVRDGGLAVARSRGIERNTYMIAIPEIDNEEILEYFDSKATDLAEAMEQGSWSIPCTEKESWEGVRCSRFCEVARNCPKGLLAQTGE</sequence>
<gene>
    <name evidence="1" type="ORF">LCGC14_1935620</name>
</gene>
<proteinExistence type="predicted"/>
<reference evidence="1" key="1">
    <citation type="journal article" date="2015" name="Nature">
        <title>Complex archaea that bridge the gap between prokaryotes and eukaryotes.</title>
        <authorList>
            <person name="Spang A."/>
            <person name="Saw J.H."/>
            <person name="Jorgensen S.L."/>
            <person name="Zaremba-Niedzwiedzka K."/>
            <person name="Martijn J."/>
            <person name="Lind A.E."/>
            <person name="van Eijk R."/>
            <person name="Schleper C."/>
            <person name="Guy L."/>
            <person name="Ettema T.J."/>
        </authorList>
    </citation>
    <scope>NUCLEOTIDE SEQUENCE</scope>
</reference>
<accession>A0A0F9FLU9</accession>
<name>A0A0F9FLU9_9ZZZZ</name>
<comment type="caution">
    <text evidence="1">The sequence shown here is derived from an EMBL/GenBank/DDBJ whole genome shotgun (WGS) entry which is preliminary data.</text>
</comment>
<evidence type="ECO:0000313" key="1">
    <source>
        <dbReference type="EMBL" id="KKL87349.1"/>
    </source>
</evidence>
<protein>
    <submittedName>
        <fullName evidence="1">Uncharacterized protein</fullName>
    </submittedName>
</protein>
<dbReference type="AlphaFoldDB" id="A0A0F9FLU9"/>